<feature type="compositionally biased region" description="Basic and acidic residues" evidence="1">
    <location>
        <begin position="288"/>
        <end position="304"/>
    </location>
</feature>
<keyword evidence="3" id="KW-1185">Reference proteome</keyword>
<dbReference type="EMBL" id="VRMN01000005">
    <property type="protein sequence ID" value="KAA8494299.1"/>
    <property type="molecule type" value="Genomic_DNA"/>
</dbReference>
<protein>
    <submittedName>
        <fullName evidence="2">Uncharacterized protein</fullName>
    </submittedName>
</protein>
<dbReference type="Proteomes" id="UP000324585">
    <property type="component" value="Unassembled WGS sequence"/>
</dbReference>
<feature type="compositionally biased region" description="Polar residues" evidence="1">
    <location>
        <begin position="75"/>
        <end position="84"/>
    </location>
</feature>
<evidence type="ECO:0000313" key="2">
    <source>
        <dbReference type="EMBL" id="KAA8494299.1"/>
    </source>
</evidence>
<feature type="compositionally biased region" description="Polar residues" evidence="1">
    <location>
        <begin position="305"/>
        <end position="321"/>
    </location>
</feature>
<gene>
    <name evidence="2" type="ORF">FVE85_4274</name>
</gene>
<evidence type="ECO:0000256" key="1">
    <source>
        <dbReference type="SAM" id="MobiDB-lite"/>
    </source>
</evidence>
<comment type="caution">
    <text evidence="2">The sequence shown here is derived from an EMBL/GenBank/DDBJ whole genome shotgun (WGS) entry which is preliminary data.</text>
</comment>
<feature type="compositionally biased region" description="Polar residues" evidence="1">
    <location>
        <begin position="216"/>
        <end position="237"/>
    </location>
</feature>
<organism evidence="2 3">
    <name type="scientific">Porphyridium purpureum</name>
    <name type="common">Red alga</name>
    <name type="synonym">Porphyridium cruentum</name>
    <dbReference type="NCBI Taxonomy" id="35688"/>
    <lineage>
        <taxon>Eukaryota</taxon>
        <taxon>Rhodophyta</taxon>
        <taxon>Bangiophyceae</taxon>
        <taxon>Porphyridiales</taxon>
        <taxon>Porphyridiaceae</taxon>
        <taxon>Porphyridium</taxon>
    </lineage>
</organism>
<evidence type="ECO:0000313" key="3">
    <source>
        <dbReference type="Proteomes" id="UP000324585"/>
    </source>
</evidence>
<feature type="region of interest" description="Disordered" evidence="1">
    <location>
        <begin position="65"/>
        <end position="93"/>
    </location>
</feature>
<name>A0A5J4YSC0_PORPP</name>
<feature type="region of interest" description="Disordered" evidence="1">
    <location>
        <begin position="213"/>
        <end position="341"/>
    </location>
</feature>
<feature type="compositionally biased region" description="Basic and acidic residues" evidence="1">
    <location>
        <begin position="261"/>
        <end position="270"/>
    </location>
</feature>
<accession>A0A5J4YSC0</accession>
<dbReference type="AlphaFoldDB" id="A0A5J4YSC0"/>
<sequence length="476" mass="50218">MDAKPKKEQEMMRIQAALDARWDSSFADVLLPRVQSALLPLDVSRSVLVHGSLLRERMAAPARKLGEAGAPPPGVQQSRAQSENAAAKAPQLAAASSALDGEAARAVSKGGALNASTDSTALAGSDKLSMLRAYATELTRVPCICTPSRAHENASEQASLEHGTWCCMRWNPVAGSGPDAHAVQAPRVLGMTLAQLEGAVRDRVASDPEGVAAHIRTSTAPNPSTAGVESGGKTENASAGAAESTKPVPKRRIASLWGSEESPRNQEILRRKPVAAEPSNSGSWHAAWRNDEEQNPQKRPRTADHGSNPSGNAQHQATGYSSERHALGPGPRPGTGSTHEKEVRTLVKVLRYETDSVKALDLVRALVQRVFAWAAVAESPGKIYAAIARGELVEARSCISKISSAARSASATGKAAESLSTSQGACSTALEVIKHAIFTARAREACLCAEQELAQRGISLDSFLHLKKLVFEDSPA</sequence>
<reference evidence="3" key="1">
    <citation type="journal article" date="2019" name="Nat. Commun.">
        <title>Expansion of phycobilisome linker gene families in mesophilic red algae.</title>
        <authorList>
            <person name="Lee J."/>
            <person name="Kim D."/>
            <person name="Bhattacharya D."/>
            <person name="Yoon H.S."/>
        </authorList>
    </citation>
    <scope>NUCLEOTIDE SEQUENCE [LARGE SCALE GENOMIC DNA]</scope>
    <source>
        <strain evidence="3">CCMP 1328</strain>
    </source>
</reference>
<proteinExistence type="predicted"/>